<dbReference type="SUPFAM" id="SSF161098">
    <property type="entry name" value="MetI-like"/>
    <property type="match status" value="2"/>
</dbReference>
<dbReference type="Pfam" id="PF00528">
    <property type="entry name" value="BPD_transp_1"/>
    <property type="match status" value="2"/>
</dbReference>
<dbReference type="PROSITE" id="PS50928">
    <property type="entry name" value="ABC_TM1"/>
    <property type="match status" value="2"/>
</dbReference>
<feature type="transmembrane region" description="Helical" evidence="11">
    <location>
        <begin position="499"/>
        <end position="519"/>
    </location>
</feature>
<evidence type="ECO:0000256" key="7">
    <source>
        <dbReference type="ARBA" id="ARBA00022692"/>
    </source>
</evidence>
<dbReference type="InterPro" id="IPR000515">
    <property type="entry name" value="MetI-like"/>
</dbReference>
<proteinExistence type="inferred from homology"/>
<evidence type="ECO:0000313" key="13">
    <source>
        <dbReference type="EMBL" id="OZG56495.1"/>
    </source>
</evidence>
<dbReference type="InterPro" id="IPR011864">
    <property type="entry name" value="Phosphate_PstC"/>
</dbReference>
<feature type="transmembrane region" description="Helical" evidence="11">
    <location>
        <begin position="439"/>
        <end position="460"/>
    </location>
</feature>
<evidence type="ECO:0000256" key="4">
    <source>
        <dbReference type="ARBA" id="ARBA00022448"/>
    </source>
</evidence>
<dbReference type="InterPro" id="IPR005672">
    <property type="entry name" value="Phosphate_PstA"/>
</dbReference>
<dbReference type="PANTHER" id="PTHR30425">
    <property type="entry name" value="PHOSPHATE TRANSPORT SYSTEM PERMEASE PROTEIN PST"/>
    <property type="match status" value="1"/>
</dbReference>
<evidence type="ECO:0000259" key="12">
    <source>
        <dbReference type="PROSITE" id="PS50928"/>
    </source>
</evidence>
<feature type="transmembrane region" description="Helical" evidence="11">
    <location>
        <begin position="697"/>
        <end position="719"/>
    </location>
</feature>
<comment type="function">
    <text evidence="1">Part of the binding-protein-dependent transport system for phosphate; probably responsible for the translocation of the substrate across the membrane.</text>
</comment>
<evidence type="ECO:0000256" key="1">
    <source>
        <dbReference type="ARBA" id="ARBA00003510"/>
    </source>
</evidence>
<evidence type="ECO:0000256" key="8">
    <source>
        <dbReference type="ARBA" id="ARBA00022989"/>
    </source>
</evidence>
<feature type="transmembrane region" description="Helical" evidence="11">
    <location>
        <begin position="609"/>
        <end position="634"/>
    </location>
</feature>
<keyword evidence="4" id="KW-0813">Transport</keyword>
<protein>
    <submittedName>
        <fullName evidence="13">Phosphate ABC transporter, permease protein PstC</fullName>
    </submittedName>
</protein>
<dbReference type="GO" id="GO:0035435">
    <property type="term" value="P:phosphate ion transmembrane transport"/>
    <property type="evidence" value="ECO:0007669"/>
    <property type="project" value="InterPro"/>
</dbReference>
<reference evidence="13 14" key="1">
    <citation type="journal article" date="2017" name="BMC Genomics">
        <title>Comparative genomic and phylogenomic analyses of the Bifidobacteriaceae family.</title>
        <authorList>
            <person name="Lugli G.A."/>
            <person name="Milani C."/>
            <person name="Turroni F."/>
            <person name="Duranti S."/>
            <person name="Mancabelli L."/>
            <person name="Mangifesta M."/>
            <person name="Ferrario C."/>
            <person name="Modesto M."/>
            <person name="Mattarelli P."/>
            <person name="Jiri K."/>
            <person name="van Sinderen D."/>
            <person name="Ventura M."/>
        </authorList>
    </citation>
    <scope>NUCLEOTIDE SEQUENCE [LARGE SCALE GENOMIC DNA]</scope>
    <source>
        <strain evidence="13 14">LMG 21773</strain>
    </source>
</reference>
<feature type="transmembrane region" description="Helical" evidence="11">
    <location>
        <begin position="120"/>
        <end position="144"/>
    </location>
</feature>
<feature type="compositionally biased region" description="Basic and acidic residues" evidence="10">
    <location>
        <begin position="373"/>
        <end position="385"/>
    </location>
</feature>
<comment type="subcellular location">
    <subcellularLocation>
        <location evidence="2">Cell membrane</location>
        <topology evidence="2">Multi-pass membrane protein</topology>
    </subcellularLocation>
</comment>
<dbReference type="CDD" id="cd06261">
    <property type="entry name" value="TM_PBP2"/>
    <property type="match status" value="2"/>
</dbReference>
<gene>
    <name evidence="13" type="ORF">AEAE_0983</name>
</gene>
<evidence type="ECO:0000256" key="10">
    <source>
        <dbReference type="SAM" id="MobiDB-lite"/>
    </source>
</evidence>
<dbReference type="Proteomes" id="UP000228976">
    <property type="component" value="Unassembled WGS sequence"/>
</dbReference>
<feature type="domain" description="ABC transmembrane type-1" evidence="12">
    <location>
        <begin position="83"/>
        <end position="310"/>
    </location>
</feature>
<feature type="transmembrane region" description="Helical" evidence="11">
    <location>
        <begin position="531"/>
        <end position="554"/>
    </location>
</feature>
<accession>A0A261FBT1</accession>
<feature type="domain" description="ABC transmembrane type-1" evidence="12">
    <location>
        <begin position="493"/>
        <end position="715"/>
    </location>
</feature>
<dbReference type="GO" id="GO:0005315">
    <property type="term" value="F:phosphate transmembrane transporter activity"/>
    <property type="evidence" value="ECO:0007669"/>
    <property type="project" value="InterPro"/>
</dbReference>
<feature type="region of interest" description="Disordered" evidence="10">
    <location>
        <begin position="365"/>
        <end position="385"/>
    </location>
</feature>
<evidence type="ECO:0000256" key="9">
    <source>
        <dbReference type="ARBA" id="ARBA00023136"/>
    </source>
</evidence>
<keyword evidence="8 11" id="KW-1133">Transmembrane helix</keyword>
<feature type="transmembrane region" description="Helical" evidence="11">
    <location>
        <begin position="289"/>
        <end position="310"/>
    </location>
</feature>
<name>A0A261FBT1_9BIFI</name>
<dbReference type="InterPro" id="IPR051124">
    <property type="entry name" value="Phosphate_Transport_Permease"/>
</dbReference>
<feature type="transmembrane region" description="Helical" evidence="11">
    <location>
        <begin position="75"/>
        <end position="108"/>
    </location>
</feature>
<keyword evidence="5" id="KW-1003">Cell membrane</keyword>
<dbReference type="GO" id="GO:0005886">
    <property type="term" value="C:plasma membrane"/>
    <property type="evidence" value="ECO:0007669"/>
    <property type="project" value="UniProtKB-SubCell"/>
</dbReference>
<evidence type="ECO:0000256" key="2">
    <source>
        <dbReference type="ARBA" id="ARBA00004651"/>
    </source>
</evidence>
<evidence type="ECO:0000256" key="5">
    <source>
        <dbReference type="ARBA" id="ARBA00022475"/>
    </source>
</evidence>
<keyword evidence="14" id="KW-1185">Reference proteome</keyword>
<comment type="similarity">
    <text evidence="3">Belongs to the binding-protein-dependent transport system permease family. CysTW subfamily.</text>
</comment>
<evidence type="ECO:0000313" key="14">
    <source>
        <dbReference type="Proteomes" id="UP000228976"/>
    </source>
</evidence>
<keyword evidence="9 11" id="KW-0472">Membrane</keyword>
<feature type="transmembrane region" description="Helical" evidence="11">
    <location>
        <begin position="26"/>
        <end position="47"/>
    </location>
</feature>
<feature type="transmembrane region" description="Helical" evidence="11">
    <location>
        <begin position="174"/>
        <end position="194"/>
    </location>
</feature>
<feature type="transmembrane region" description="Helical" evidence="11">
    <location>
        <begin position="566"/>
        <end position="588"/>
    </location>
</feature>
<dbReference type="AlphaFoldDB" id="A0A261FBT1"/>
<dbReference type="NCBIfam" id="TIGR00974">
    <property type="entry name" value="3a0107s02c"/>
    <property type="match status" value="1"/>
</dbReference>
<evidence type="ECO:0000256" key="11">
    <source>
        <dbReference type="SAM" id="Phobius"/>
    </source>
</evidence>
<comment type="caution">
    <text evidence="13">The sequence shown here is derived from an EMBL/GenBank/DDBJ whole genome shotgun (WGS) entry which is preliminary data.</text>
</comment>
<evidence type="ECO:0000256" key="6">
    <source>
        <dbReference type="ARBA" id="ARBA00022592"/>
    </source>
</evidence>
<dbReference type="InterPro" id="IPR035906">
    <property type="entry name" value="MetI-like_sf"/>
</dbReference>
<organism evidence="13 14">
    <name type="scientific">Aeriscardovia aeriphila</name>
    <dbReference type="NCBI Taxonomy" id="218139"/>
    <lineage>
        <taxon>Bacteria</taxon>
        <taxon>Bacillati</taxon>
        <taxon>Actinomycetota</taxon>
        <taxon>Actinomycetes</taxon>
        <taxon>Bifidobacteriales</taxon>
        <taxon>Bifidobacteriaceae</taxon>
        <taxon>Aeriscardovia</taxon>
    </lineage>
</organism>
<dbReference type="PANTHER" id="PTHR30425:SF1">
    <property type="entry name" value="PHOSPHATE TRANSPORT SYSTEM PERMEASE PROTEIN PSTC"/>
    <property type="match status" value="1"/>
</dbReference>
<sequence length="728" mass="77622">MAHTQRKLFNRIQHFERGGDRAFRQVTTVAGSIVLAVLAAIAAFLLIKALPALNAGSAVEQKTIQGLTGGVESNFWAYLGPLVFGTLLAAGLALLLSFFISIGVALFITQYAPKPLARTLSWLIDLLAAIPSVVYGLWGALVLVPSMQPFWAWVNKYLGWIPLFASPQSNPPRTIATVSIILAIMILPIITSMARDILAQVPRSQIEGALALGATRWEMMRIAVVPFARNGMVSAGLLGLGRALGETMAVLMILSPGASYTWHLLVASKHQTIAANIANQFPEADAQGVSTLIATGLVLFVITFFINWAARRLTTPSGSQPTATIWQKFWRATAQAFSALLQRYRKASRSWRLARALGKAPQAELTDTGSVAARKETGEMSQQKRHEDPRILAALAASQAHAVQNSRSHGPNTPSHHALPNLMDRSNVARQARNNLMTVLIYVCAAIAVLPLAVVLFTVLSNGITRLNWDFLTHTMRGVVGGLAPYGGASHAIIGTLEITLGAMLISLPIGIMAAIYLVEYSKGSFLSRTLSTMVGVMAGIPSIVAGLFSFSLFSIIGGPGTVNGFVGSCALSVLMIPTVITSTAAMLRVVPHDLREASYALGVTKTRTILHVVLPTALPGIVSGATLAVARVIGETAPLLITSGAIDSTNWNLFNGRMTSLPVYVYNEFQQGTALCPAAASSQVPACIPGIRMERAWAAALVLIVIVLLLNIIARAIARSVQYAHNS</sequence>
<keyword evidence="7 11" id="KW-0812">Transmembrane</keyword>
<evidence type="ECO:0000256" key="3">
    <source>
        <dbReference type="ARBA" id="ARBA00007069"/>
    </source>
</evidence>
<keyword evidence="6" id="KW-0592">Phosphate transport</keyword>
<dbReference type="NCBIfam" id="TIGR02138">
    <property type="entry name" value="phosphate_pstC"/>
    <property type="match status" value="1"/>
</dbReference>
<dbReference type="EMBL" id="MWWU01000002">
    <property type="protein sequence ID" value="OZG56495.1"/>
    <property type="molecule type" value="Genomic_DNA"/>
</dbReference>
<feature type="transmembrane region" description="Helical" evidence="11">
    <location>
        <begin position="231"/>
        <end position="254"/>
    </location>
</feature>
<dbReference type="Gene3D" id="1.10.3720.10">
    <property type="entry name" value="MetI-like"/>
    <property type="match status" value="2"/>
</dbReference>